<evidence type="ECO:0000256" key="7">
    <source>
        <dbReference type="ARBA" id="ARBA00022723"/>
    </source>
</evidence>
<dbReference type="InterPro" id="IPR057246">
    <property type="entry name" value="CARBOXYPEPT_ZN_1"/>
</dbReference>
<dbReference type="GO" id="GO:0004181">
    <property type="term" value="F:metallocarboxypeptidase activity"/>
    <property type="evidence" value="ECO:0007669"/>
    <property type="project" value="InterPro"/>
</dbReference>
<keyword evidence="11" id="KW-0325">Glycoprotein</keyword>
<evidence type="ECO:0000256" key="2">
    <source>
        <dbReference type="ARBA" id="ARBA00004116"/>
    </source>
</evidence>
<evidence type="ECO:0000256" key="10">
    <source>
        <dbReference type="ARBA" id="ARBA00023157"/>
    </source>
</evidence>
<dbReference type="CDD" id="cd03860">
    <property type="entry name" value="M14_CP_A-B_like"/>
    <property type="match status" value="1"/>
</dbReference>
<comment type="cofactor">
    <cofactor evidence="1">
        <name>Zn(2+)</name>
        <dbReference type="ChEBI" id="CHEBI:29105"/>
    </cofactor>
</comment>
<evidence type="ECO:0000256" key="6">
    <source>
        <dbReference type="ARBA" id="ARBA00022554"/>
    </source>
</evidence>
<evidence type="ECO:0000256" key="8">
    <source>
        <dbReference type="ARBA" id="ARBA00022729"/>
    </source>
</evidence>
<evidence type="ECO:0000256" key="5">
    <source>
        <dbReference type="ARBA" id="ARBA00022525"/>
    </source>
</evidence>
<comment type="caution">
    <text evidence="20">The sequence shown here is derived from an EMBL/GenBank/DDBJ whole genome shotgun (WGS) entry which is preliminary data.</text>
</comment>
<evidence type="ECO:0000256" key="3">
    <source>
        <dbReference type="ARBA" id="ARBA00004613"/>
    </source>
</evidence>
<evidence type="ECO:0000256" key="16">
    <source>
        <dbReference type="PROSITE-ProRule" id="PRU01379"/>
    </source>
</evidence>
<gene>
    <name evidence="20" type="ORF">PHISCL_02584</name>
</gene>
<dbReference type="Pfam" id="PF00246">
    <property type="entry name" value="Peptidase_M14"/>
    <property type="match status" value="1"/>
</dbReference>
<keyword evidence="10" id="KW-1015">Disulfide bond</keyword>
<keyword evidence="12" id="KW-0961">Cell wall biogenesis/degradation</keyword>
<evidence type="ECO:0000256" key="9">
    <source>
        <dbReference type="ARBA" id="ARBA00022833"/>
    </source>
</evidence>
<proteinExistence type="inferred from homology"/>
<dbReference type="GO" id="GO:0071555">
    <property type="term" value="P:cell wall organization"/>
    <property type="evidence" value="ECO:0007669"/>
    <property type="project" value="UniProtKB-KW"/>
</dbReference>
<dbReference type="SUPFAM" id="SSF53187">
    <property type="entry name" value="Zn-dependent exopeptidases"/>
    <property type="match status" value="1"/>
</dbReference>
<dbReference type="PROSITE" id="PS00132">
    <property type="entry name" value="CARBOXYPEPT_ZN_1"/>
    <property type="match status" value="1"/>
</dbReference>
<dbReference type="GO" id="GO:0005773">
    <property type="term" value="C:vacuole"/>
    <property type="evidence" value="ECO:0007669"/>
    <property type="project" value="UniProtKB-SubCell"/>
</dbReference>
<feature type="region of interest" description="Disordered" evidence="17">
    <location>
        <begin position="530"/>
        <end position="554"/>
    </location>
</feature>
<protein>
    <recommendedName>
        <fullName evidence="14">Inactive metallocarboxypeptidase ECM14</fullName>
    </recommendedName>
    <alternativeName>
        <fullName evidence="15">Inactive metallocarboxypeptidase ecm14</fullName>
    </alternativeName>
</protein>
<dbReference type="PRINTS" id="PR00765">
    <property type="entry name" value="CRBOXYPTASEA"/>
</dbReference>
<dbReference type="STRING" id="2070753.A0A3A2ZPD2"/>
<keyword evidence="5" id="KW-0964">Secreted</keyword>
<keyword evidence="9" id="KW-0862">Zinc</keyword>
<evidence type="ECO:0000313" key="21">
    <source>
        <dbReference type="Proteomes" id="UP000266188"/>
    </source>
</evidence>
<dbReference type="GO" id="GO:0008270">
    <property type="term" value="F:zinc ion binding"/>
    <property type="evidence" value="ECO:0007669"/>
    <property type="project" value="InterPro"/>
</dbReference>
<comment type="similarity">
    <text evidence="4 16">Belongs to the peptidase M14 family.</text>
</comment>
<keyword evidence="7" id="KW-0479">Metal-binding</keyword>
<sequence length="554" mass="62188">MRLLPILVSSSILVNLSSAIPAGSSITPPPPIEPVHILSQSTDPKRPWIRFRDWVIESIWGIPKTPHCQSKDTPSPNLPSKTLARYGSDVVLRFQLQNKEEAEALAEASNILFLDVWASTPEFVDIRLAQDIIPSLLGLLPESLRTAHTPIIDNLAEMIYASYPTRQPIGLENQPASSRHSTTADIFFRDYQPLSVIIPWMRLMASMFPSHVRMINIGASFEGREISALQLGVQSNSEAGPRKTIMITGGAHAREWISTSTVTYVAYRLITRYGQSKAVTRLLEEYDWIFVPTMNPDGYAYSWNSDRLWRKNRQTTSVRFCPGIDLDRAWEFGWDGETTRSNPCSENYAGDSPFEAFEALQIAEWALNETRNNNIDITGFLDLHSYSQQILYPYSFSCAAIPPTLESLEELAMGLAKVIRRTSHEVYDITSACEGAVTSQKAAKNPFPIGGSSGGSALDWFYNKIHVTYSYQIKLRDRGSYGFLLPSEYIVPTGKEILNTVLMLGKFLLDDPTVAETEWESEMNLRSVEDRIPESAPMNDSEQTVPDSKFVQQL</sequence>
<dbReference type="GO" id="GO:0005576">
    <property type="term" value="C:extracellular region"/>
    <property type="evidence" value="ECO:0007669"/>
    <property type="project" value="UniProtKB-SubCell"/>
</dbReference>
<evidence type="ECO:0000256" key="4">
    <source>
        <dbReference type="ARBA" id="ARBA00005988"/>
    </source>
</evidence>
<evidence type="ECO:0000259" key="19">
    <source>
        <dbReference type="PROSITE" id="PS52035"/>
    </source>
</evidence>
<evidence type="ECO:0000256" key="11">
    <source>
        <dbReference type="ARBA" id="ARBA00023180"/>
    </source>
</evidence>
<dbReference type="PANTHER" id="PTHR11705:SF147">
    <property type="entry name" value="INACTIVE METALLOCARBOXYPEPTIDASE ECM14"/>
    <property type="match status" value="1"/>
</dbReference>
<evidence type="ECO:0000256" key="1">
    <source>
        <dbReference type="ARBA" id="ARBA00001947"/>
    </source>
</evidence>
<organism evidence="20 21">
    <name type="scientific">Aspergillus sclerotialis</name>
    <dbReference type="NCBI Taxonomy" id="2070753"/>
    <lineage>
        <taxon>Eukaryota</taxon>
        <taxon>Fungi</taxon>
        <taxon>Dikarya</taxon>
        <taxon>Ascomycota</taxon>
        <taxon>Pezizomycotina</taxon>
        <taxon>Eurotiomycetes</taxon>
        <taxon>Eurotiomycetidae</taxon>
        <taxon>Eurotiales</taxon>
        <taxon>Aspergillaceae</taxon>
        <taxon>Aspergillus</taxon>
        <taxon>Aspergillus subgen. Polypaecilum</taxon>
    </lineage>
</organism>
<dbReference type="Proteomes" id="UP000266188">
    <property type="component" value="Unassembled WGS sequence"/>
</dbReference>
<dbReference type="Gene3D" id="3.40.630.10">
    <property type="entry name" value="Zn peptidases"/>
    <property type="match status" value="1"/>
</dbReference>
<keyword evidence="6" id="KW-0926">Vacuole</keyword>
<comment type="subcellular location">
    <subcellularLocation>
        <location evidence="3">Secreted</location>
    </subcellularLocation>
    <subcellularLocation>
        <location evidence="2">Vacuole</location>
    </subcellularLocation>
</comment>
<comment type="function">
    <text evidence="13">Inactive carboxypeptidase that may play a role in cell wall organization and biogenesis.</text>
</comment>
<evidence type="ECO:0000256" key="18">
    <source>
        <dbReference type="SAM" id="SignalP"/>
    </source>
</evidence>
<evidence type="ECO:0000256" key="14">
    <source>
        <dbReference type="ARBA" id="ARBA00026187"/>
    </source>
</evidence>
<dbReference type="AlphaFoldDB" id="A0A3A2ZPD2"/>
<dbReference type="PANTHER" id="PTHR11705">
    <property type="entry name" value="PROTEASE FAMILY M14 CARBOXYPEPTIDASE A,B"/>
    <property type="match status" value="1"/>
</dbReference>
<feature type="domain" description="Peptidase M14" evidence="19">
    <location>
        <begin position="190"/>
        <end position="508"/>
    </location>
</feature>
<evidence type="ECO:0000256" key="12">
    <source>
        <dbReference type="ARBA" id="ARBA00023316"/>
    </source>
</evidence>
<feature type="chain" id="PRO_5017251048" description="Inactive metallocarboxypeptidase ECM14" evidence="18">
    <location>
        <begin position="20"/>
        <end position="554"/>
    </location>
</feature>
<evidence type="ECO:0000256" key="13">
    <source>
        <dbReference type="ARBA" id="ARBA00025210"/>
    </source>
</evidence>
<dbReference type="SMART" id="SM00631">
    <property type="entry name" value="Zn_pept"/>
    <property type="match status" value="1"/>
</dbReference>
<dbReference type="GO" id="GO:0006508">
    <property type="term" value="P:proteolysis"/>
    <property type="evidence" value="ECO:0007669"/>
    <property type="project" value="InterPro"/>
</dbReference>
<dbReference type="PROSITE" id="PS52035">
    <property type="entry name" value="PEPTIDASE_M14"/>
    <property type="match status" value="1"/>
</dbReference>
<evidence type="ECO:0000256" key="15">
    <source>
        <dbReference type="ARBA" id="ARBA00026213"/>
    </source>
</evidence>
<reference evidence="21" key="1">
    <citation type="submission" date="2017-02" db="EMBL/GenBank/DDBJ databases">
        <authorList>
            <person name="Tafer H."/>
            <person name="Lopandic K."/>
        </authorList>
    </citation>
    <scope>NUCLEOTIDE SEQUENCE [LARGE SCALE GENOMIC DNA]</scope>
    <source>
        <strain evidence="21">CBS 366.77</strain>
    </source>
</reference>
<accession>A0A3A2ZPD2</accession>
<keyword evidence="21" id="KW-1185">Reference proteome</keyword>
<dbReference type="OrthoDB" id="3626597at2759"/>
<evidence type="ECO:0000256" key="17">
    <source>
        <dbReference type="SAM" id="MobiDB-lite"/>
    </source>
</evidence>
<dbReference type="InterPro" id="IPR000834">
    <property type="entry name" value="Peptidase_M14"/>
</dbReference>
<feature type="compositionally biased region" description="Polar residues" evidence="17">
    <location>
        <begin position="538"/>
        <end position="554"/>
    </location>
</feature>
<dbReference type="FunFam" id="3.40.630.10:FF:000060">
    <property type="entry name" value="Putative metallocarboxypeptidase ecm14"/>
    <property type="match status" value="1"/>
</dbReference>
<name>A0A3A2ZPD2_9EURO</name>
<feature type="signal peptide" evidence="18">
    <location>
        <begin position="1"/>
        <end position="19"/>
    </location>
</feature>
<keyword evidence="8 18" id="KW-0732">Signal</keyword>
<dbReference type="EMBL" id="MVGC01000059">
    <property type="protein sequence ID" value="RJE25049.1"/>
    <property type="molecule type" value="Genomic_DNA"/>
</dbReference>
<comment type="caution">
    <text evidence="16">Lacks conserved residue(s) required for the propagation of feature annotation.</text>
</comment>
<evidence type="ECO:0000313" key="20">
    <source>
        <dbReference type="EMBL" id="RJE25049.1"/>
    </source>
</evidence>